<organism evidence="1">
    <name type="scientific">Arundo donax</name>
    <name type="common">Giant reed</name>
    <name type="synonym">Donax arundinaceus</name>
    <dbReference type="NCBI Taxonomy" id="35708"/>
    <lineage>
        <taxon>Eukaryota</taxon>
        <taxon>Viridiplantae</taxon>
        <taxon>Streptophyta</taxon>
        <taxon>Embryophyta</taxon>
        <taxon>Tracheophyta</taxon>
        <taxon>Spermatophyta</taxon>
        <taxon>Magnoliopsida</taxon>
        <taxon>Liliopsida</taxon>
        <taxon>Poales</taxon>
        <taxon>Poaceae</taxon>
        <taxon>PACMAD clade</taxon>
        <taxon>Arundinoideae</taxon>
        <taxon>Arundineae</taxon>
        <taxon>Arundo</taxon>
    </lineage>
</organism>
<reference evidence="1" key="1">
    <citation type="submission" date="2014-09" db="EMBL/GenBank/DDBJ databases">
        <authorList>
            <person name="Magalhaes I.L.F."/>
            <person name="Oliveira U."/>
            <person name="Santos F.R."/>
            <person name="Vidigal T.H.D.A."/>
            <person name="Brescovit A.D."/>
            <person name="Santos A.J."/>
        </authorList>
    </citation>
    <scope>NUCLEOTIDE SEQUENCE</scope>
    <source>
        <tissue evidence="1">Shoot tissue taken approximately 20 cm above the soil surface</tissue>
    </source>
</reference>
<proteinExistence type="predicted"/>
<evidence type="ECO:0000313" key="1">
    <source>
        <dbReference type="EMBL" id="JAE01945.1"/>
    </source>
</evidence>
<name>A0A0A9EMH1_ARUDO</name>
<dbReference type="AlphaFoldDB" id="A0A0A9EMH1"/>
<reference evidence="1" key="2">
    <citation type="journal article" date="2015" name="Data Brief">
        <title>Shoot transcriptome of the giant reed, Arundo donax.</title>
        <authorList>
            <person name="Barrero R.A."/>
            <person name="Guerrero F.D."/>
            <person name="Moolhuijzen P."/>
            <person name="Goolsby J.A."/>
            <person name="Tidwell J."/>
            <person name="Bellgard S.E."/>
            <person name="Bellgard M.I."/>
        </authorList>
    </citation>
    <scope>NUCLEOTIDE SEQUENCE</scope>
    <source>
        <tissue evidence="1">Shoot tissue taken approximately 20 cm above the soil surface</tissue>
    </source>
</reference>
<sequence length="61" mass="6606">MPLTCLENPAIDKASTLDCSTSHHHISISKLNHLCSITNRMSTSGASSHSSMVWTLETMSC</sequence>
<accession>A0A0A9EMH1</accession>
<protein>
    <submittedName>
        <fullName evidence="1">3-oxoacyl-(Acyl-carrier-protein) synthase II, putative</fullName>
    </submittedName>
</protein>
<dbReference type="EMBL" id="GBRH01195951">
    <property type="protein sequence ID" value="JAE01945.1"/>
    <property type="molecule type" value="Transcribed_RNA"/>
</dbReference>